<dbReference type="GO" id="GO:0005829">
    <property type="term" value="C:cytosol"/>
    <property type="evidence" value="ECO:0007669"/>
    <property type="project" value="TreeGrafter"/>
</dbReference>
<dbReference type="GO" id="GO:0003723">
    <property type="term" value="F:RNA binding"/>
    <property type="evidence" value="ECO:0007669"/>
    <property type="project" value="InterPro"/>
</dbReference>
<protein>
    <submittedName>
        <fullName evidence="5">Ribosomal protein S18</fullName>
    </submittedName>
</protein>
<evidence type="ECO:0000256" key="3">
    <source>
        <dbReference type="ARBA" id="ARBA00023274"/>
    </source>
</evidence>
<accession>V6LNK0</accession>
<name>V6LNK0_9EUKA</name>
<proteinExistence type="inferred from homology"/>
<dbReference type="PIRSF" id="PIRSF002134">
    <property type="entry name" value="Ribosomal_S13"/>
    <property type="match status" value="1"/>
</dbReference>
<dbReference type="InterPro" id="IPR010979">
    <property type="entry name" value="Ribosomal_uS13-like_H2TH"/>
</dbReference>
<organism evidence="5">
    <name type="scientific">Spironucleus salmonicida</name>
    <dbReference type="NCBI Taxonomy" id="348837"/>
    <lineage>
        <taxon>Eukaryota</taxon>
        <taxon>Metamonada</taxon>
        <taxon>Diplomonadida</taxon>
        <taxon>Hexamitidae</taxon>
        <taxon>Hexamitinae</taxon>
        <taxon>Spironucleus</taxon>
    </lineage>
</organism>
<dbReference type="PROSITE" id="PS50159">
    <property type="entry name" value="RIBOSOMAL_S13_2"/>
    <property type="match status" value="1"/>
</dbReference>
<dbReference type="PANTHER" id="PTHR10871">
    <property type="entry name" value="30S RIBOSOMAL PROTEIN S13/40S RIBOSOMAL PROTEIN S18"/>
    <property type="match status" value="1"/>
</dbReference>
<dbReference type="InterPro" id="IPR001892">
    <property type="entry name" value="Ribosomal_uS13"/>
</dbReference>
<evidence type="ECO:0000256" key="4">
    <source>
        <dbReference type="RuleBase" id="RU003830"/>
    </source>
</evidence>
<comment type="similarity">
    <text evidence="1 4">Belongs to the universal ribosomal protein uS13 family.</text>
</comment>
<dbReference type="Gene3D" id="1.10.8.50">
    <property type="match status" value="1"/>
</dbReference>
<dbReference type="EMBL" id="AUWU02000003">
    <property type="protein sequence ID" value="KAH0575177.1"/>
    <property type="molecule type" value="Genomic_DNA"/>
</dbReference>
<evidence type="ECO:0000256" key="2">
    <source>
        <dbReference type="ARBA" id="ARBA00022980"/>
    </source>
</evidence>
<dbReference type="Pfam" id="PF00416">
    <property type="entry name" value="Ribosomal_S13"/>
    <property type="match status" value="1"/>
</dbReference>
<keyword evidence="3 4" id="KW-0687">Ribonucleoprotein</keyword>
<keyword evidence="7" id="KW-1185">Reference proteome</keyword>
<evidence type="ECO:0000313" key="6">
    <source>
        <dbReference type="EMBL" id="KAH0575177.1"/>
    </source>
</evidence>
<dbReference type="SUPFAM" id="SSF46946">
    <property type="entry name" value="S13-like H2TH domain"/>
    <property type="match status" value="1"/>
</dbReference>
<evidence type="ECO:0000256" key="1">
    <source>
        <dbReference type="ARBA" id="ARBA00008080"/>
    </source>
</evidence>
<dbReference type="Gene3D" id="4.10.910.10">
    <property type="entry name" value="30s ribosomal protein s13, domain 2"/>
    <property type="match status" value="1"/>
</dbReference>
<dbReference type="InterPro" id="IPR018269">
    <property type="entry name" value="Ribosomal_uS13_CS"/>
</dbReference>
<dbReference type="EMBL" id="KI546165">
    <property type="protein sequence ID" value="EST42314.1"/>
    <property type="molecule type" value="Genomic_DNA"/>
</dbReference>
<dbReference type="GO" id="GO:0006412">
    <property type="term" value="P:translation"/>
    <property type="evidence" value="ECO:0007669"/>
    <property type="project" value="InterPro"/>
</dbReference>
<dbReference type="PROSITE" id="PS00646">
    <property type="entry name" value="RIBOSOMAL_S13_1"/>
    <property type="match status" value="1"/>
</dbReference>
<dbReference type="GO" id="GO:0015935">
    <property type="term" value="C:small ribosomal subunit"/>
    <property type="evidence" value="ECO:0007669"/>
    <property type="project" value="TreeGrafter"/>
</dbReference>
<gene>
    <name evidence="5" type="ORF">SS50377_18183</name>
    <name evidence="6" type="ORF">SS50377_22804</name>
</gene>
<sequence length="153" mass="17459">MADLVRSADYRDLLRIFNTNVDGKRKLEISLTKILGIGRRFGRVCLEKASIDPFKRGGEMTLKEEEELLKIFQDPVAHGIPVWMINKRKEVITGKDIHITSSQFSQQTRTELEGMRRNKCNRGLRHAAGIKVRGQRTKCTGRRAGVVGVQRKK</sequence>
<dbReference type="OrthoDB" id="1702480at2759"/>
<evidence type="ECO:0000313" key="7">
    <source>
        <dbReference type="Proteomes" id="UP000018208"/>
    </source>
</evidence>
<dbReference type="VEuPathDB" id="GiardiaDB:SS50377_22804"/>
<dbReference type="Proteomes" id="UP000018208">
    <property type="component" value="Unassembled WGS sequence"/>
</dbReference>
<dbReference type="PANTHER" id="PTHR10871:SF3">
    <property type="entry name" value="SMALL RIBOSOMAL SUBUNIT PROTEIN US13"/>
    <property type="match status" value="1"/>
</dbReference>
<evidence type="ECO:0000313" key="5">
    <source>
        <dbReference type="EMBL" id="EST42314.1"/>
    </source>
</evidence>
<reference evidence="5 6" key="1">
    <citation type="journal article" date="2014" name="PLoS Genet.">
        <title>The Genome of Spironucleus salmonicida Highlights a Fish Pathogen Adapted to Fluctuating Environments.</title>
        <authorList>
            <person name="Xu F."/>
            <person name="Jerlstrom-Hultqvist J."/>
            <person name="Einarsson E."/>
            <person name="Astvaldsson A."/>
            <person name="Svard S.G."/>
            <person name="Andersson J.O."/>
        </authorList>
    </citation>
    <scope>NUCLEOTIDE SEQUENCE</scope>
    <source>
        <strain evidence="6">ATCC 50377</strain>
    </source>
</reference>
<keyword evidence="2 4" id="KW-0689">Ribosomal protein</keyword>
<reference evidence="6" key="2">
    <citation type="submission" date="2020-12" db="EMBL/GenBank/DDBJ databases">
        <title>New Spironucleus salmonicida genome in near-complete chromosomes.</title>
        <authorList>
            <person name="Xu F."/>
            <person name="Kurt Z."/>
            <person name="Jimenez-Gonzalez A."/>
            <person name="Astvaldsson A."/>
            <person name="Andersson J.O."/>
            <person name="Svard S.G."/>
        </authorList>
    </citation>
    <scope>NUCLEOTIDE SEQUENCE</scope>
    <source>
        <strain evidence="6">ATCC 50377</strain>
    </source>
</reference>
<dbReference type="GO" id="GO:0003735">
    <property type="term" value="F:structural constituent of ribosome"/>
    <property type="evidence" value="ECO:0007669"/>
    <property type="project" value="InterPro"/>
</dbReference>
<dbReference type="AlphaFoldDB" id="V6LNK0"/>
<dbReference type="InterPro" id="IPR027437">
    <property type="entry name" value="Rbsml_uS13_C"/>
</dbReference>